<dbReference type="InterPro" id="IPR052365">
    <property type="entry name" value="THEM4/THEM5_acyl-CoA_thioest"/>
</dbReference>
<evidence type="ECO:0000256" key="21">
    <source>
        <dbReference type="ARBA" id="ARBA00047969"/>
    </source>
</evidence>
<keyword evidence="10" id="KW-0443">Lipid metabolism</keyword>
<evidence type="ECO:0000256" key="11">
    <source>
        <dbReference type="ARBA" id="ARBA00023136"/>
    </source>
</evidence>
<proteinExistence type="inferred from homology"/>
<comment type="catalytic activity">
    <reaction evidence="13">
        <text>(5Z,8Z,11Z,14Z)-eicosatetraenoyl-CoA + H2O = (5Z,8Z,11Z,14Z)-eicosatetraenoate + CoA + H(+)</text>
        <dbReference type="Rhea" id="RHEA:40151"/>
        <dbReference type="ChEBI" id="CHEBI:15377"/>
        <dbReference type="ChEBI" id="CHEBI:15378"/>
        <dbReference type="ChEBI" id="CHEBI:32395"/>
        <dbReference type="ChEBI" id="CHEBI:57287"/>
        <dbReference type="ChEBI" id="CHEBI:57368"/>
    </reaction>
    <physiologicalReaction direction="left-to-right" evidence="13">
        <dbReference type="Rhea" id="RHEA:40152"/>
    </physiologicalReaction>
</comment>
<dbReference type="CDD" id="cd03443">
    <property type="entry name" value="PaaI_thioesterase"/>
    <property type="match status" value="1"/>
</dbReference>
<evidence type="ECO:0000256" key="22">
    <source>
        <dbReference type="ARBA" id="ARBA00048074"/>
    </source>
</evidence>
<dbReference type="Pfam" id="PF03061">
    <property type="entry name" value="4HBT"/>
    <property type="match status" value="1"/>
</dbReference>
<evidence type="ECO:0000256" key="9">
    <source>
        <dbReference type="ARBA" id="ARBA00022946"/>
    </source>
</evidence>
<evidence type="ECO:0000256" key="7">
    <source>
        <dbReference type="ARBA" id="ARBA00022801"/>
    </source>
</evidence>
<evidence type="ECO:0000256" key="13">
    <source>
        <dbReference type="ARBA" id="ARBA00035852"/>
    </source>
</evidence>
<evidence type="ECO:0000256" key="24">
    <source>
        <dbReference type="SAM" id="MobiDB-lite"/>
    </source>
</evidence>
<dbReference type="GO" id="GO:0016787">
    <property type="term" value="F:hydrolase activity"/>
    <property type="evidence" value="ECO:0007669"/>
    <property type="project" value="UniProtKB-KW"/>
</dbReference>
<dbReference type="Gene3D" id="3.10.129.10">
    <property type="entry name" value="Hotdog Thioesterase"/>
    <property type="match status" value="1"/>
</dbReference>
<evidence type="ECO:0000313" key="27">
    <source>
        <dbReference type="Proteomes" id="UP001592528"/>
    </source>
</evidence>
<dbReference type="PANTHER" id="PTHR12418:SF19">
    <property type="entry name" value="ACYL-COENZYME A THIOESTERASE THEM4"/>
    <property type="match status" value="1"/>
</dbReference>
<keyword evidence="6" id="KW-0053">Apoptosis</keyword>
<evidence type="ECO:0000256" key="2">
    <source>
        <dbReference type="ARBA" id="ARBA00004496"/>
    </source>
</evidence>
<sequence length="196" mass="20797">MSQHTSRPSLTPPPGAAPPVRHPEAPAPGVLIDPHYEHCFGCGPQQPSGLRLAARAGEGVEVLAEFTVAPAHQGGPGLAHGGVLVTAMDEALGTLNWLLHTASVTARLETDFVRPVPVGATLSIHVWVDAVVGRKIYCRGEGRLDGPDGPLAISARALFVQVQLDHFVTHGRPEDIKAVMDNPDVFKRARAFEVNP</sequence>
<evidence type="ECO:0000256" key="18">
    <source>
        <dbReference type="ARBA" id="ARBA00043210"/>
    </source>
</evidence>
<protein>
    <recommendedName>
        <fullName evidence="17">Acyl-coenzyme A thioesterase THEM4</fullName>
        <ecNumber evidence="16">3.1.2.2</ecNumber>
    </recommendedName>
    <alternativeName>
        <fullName evidence="18">Thioesterase superfamily member 4</fullName>
    </alternativeName>
</protein>
<keyword evidence="27" id="KW-1185">Reference proteome</keyword>
<comment type="catalytic activity">
    <reaction evidence="14">
        <text>(9Z)-octadecenoyl-CoA + H2O = (9Z)-octadecenoate + CoA + H(+)</text>
        <dbReference type="Rhea" id="RHEA:40139"/>
        <dbReference type="ChEBI" id="CHEBI:15377"/>
        <dbReference type="ChEBI" id="CHEBI:15378"/>
        <dbReference type="ChEBI" id="CHEBI:30823"/>
        <dbReference type="ChEBI" id="CHEBI:57287"/>
        <dbReference type="ChEBI" id="CHEBI:57387"/>
    </reaction>
    <physiologicalReaction direction="left-to-right" evidence="14">
        <dbReference type="Rhea" id="RHEA:40140"/>
    </physiologicalReaction>
</comment>
<evidence type="ECO:0000256" key="5">
    <source>
        <dbReference type="ARBA" id="ARBA00022490"/>
    </source>
</evidence>
<keyword evidence="9" id="KW-0809">Transit peptide</keyword>
<evidence type="ECO:0000256" key="23">
    <source>
        <dbReference type="ARBA" id="ARBA00048180"/>
    </source>
</evidence>
<dbReference type="InterPro" id="IPR029069">
    <property type="entry name" value="HotDog_dom_sf"/>
</dbReference>
<organism evidence="26 27">
    <name type="scientific">Streptacidiphilus cavernicola</name>
    <dbReference type="NCBI Taxonomy" id="3342716"/>
    <lineage>
        <taxon>Bacteria</taxon>
        <taxon>Bacillati</taxon>
        <taxon>Actinomycetota</taxon>
        <taxon>Actinomycetes</taxon>
        <taxon>Kitasatosporales</taxon>
        <taxon>Streptomycetaceae</taxon>
        <taxon>Streptacidiphilus</taxon>
    </lineage>
</organism>
<evidence type="ECO:0000313" key="26">
    <source>
        <dbReference type="EMBL" id="MFC1402350.1"/>
    </source>
</evidence>
<evidence type="ECO:0000256" key="1">
    <source>
        <dbReference type="ARBA" id="ARBA00004170"/>
    </source>
</evidence>
<comment type="caution">
    <text evidence="26">The sequence shown here is derived from an EMBL/GenBank/DDBJ whole genome shotgun (WGS) entry which is preliminary data.</text>
</comment>
<evidence type="ECO:0000256" key="20">
    <source>
        <dbReference type="ARBA" id="ARBA00047734"/>
    </source>
</evidence>
<keyword evidence="8" id="KW-0276">Fatty acid metabolism</keyword>
<dbReference type="EMBL" id="JBHEZZ010000006">
    <property type="protein sequence ID" value="MFC1402350.1"/>
    <property type="molecule type" value="Genomic_DNA"/>
</dbReference>
<dbReference type="EC" id="3.1.2.2" evidence="16"/>
<feature type="domain" description="Thioesterase" evidence="25">
    <location>
        <begin position="77"/>
        <end position="144"/>
    </location>
</feature>
<comment type="catalytic activity">
    <reaction evidence="22">
        <text>dodecanoyl-CoA + H2O = dodecanoate + CoA + H(+)</text>
        <dbReference type="Rhea" id="RHEA:30135"/>
        <dbReference type="ChEBI" id="CHEBI:15377"/>
        <dbReference type="ChEBI" id="CHEBI:15378"/>
        <dbReference type="ChEBI" id="CHEBI:18262"/>
        <dbReference type="ChEBI" id="CHEBI:57287"/>
        <dbReference type="ChEBI" id="CHEBI:57375"/>
    </reaction>
    <physiologicalReaction direction="left-to-right" evidence="22">
        <dbReference type="Rhea" id="RHEA:30136"/>
    </physiologicalReaction>
</comment>
<evidence type="ECO:0000256" key="16">
    <source>
        <dbReference type="ARBA" id="ARBA00038848"/>
    </source>
</evidence>
<evidence type="ECO:0000256" key="3">
    <source>
        <dbReference type="ARBA" id="ARBA00004632"/>
    </source>
</evidence>
<evidence type="ECO:0000256" key="6">
    <source>
        <dbReference type="ARBA" id="ARBA00022703"/>
    </source>
</evidence>
<keyword evidence="7 26" id="KW-0378">Hydrolase</keyword>
<evidence type="ECO:0000256" key="17">
    <source>
        <dbReference type="ARBA" id="ARBA00040123"/>
    </source>
</evidence>
<keyword evidence="12" id="KW-0966">Cell projection</keyword>
<evidence type="ECO:0000256" key="4">
    <source>
        <dbReference type="ARBA" id="ARBA00022475"/>
    </source>
</evidence>
<evidence type="ECO:0000256" key="10">
    <source>
        <dbReference type="ARBA" id="ARBA00023098"/>
    </source>
</evidence>
<keyword evidence="4" id="KW-1003">Cell membrane</keyword>
<evidence type="ECO:0000256" key="8">
    <source>
        <dbReference type="ARBA" id="ARBA00022832"/>
    </source>
</evidence>
<dbReference type="RefSeq" id="WP_030258978.1">
    <property type="nucleotide sequence ID" value="NZ_JBHEZZ010000006.1"/>
</dbReference>
<dbReference type="SUPFAM" id="SSF54637">
    <property type="entry name" value="Thioesterase/thiol ester dehydrase-isomerase"/>
    <property type="match status" value="1"/>
</dbReference>
<evidence type="ECO:0000259" key="25">
    <source>
        <dbReference type="Pfam" id="PF03061"/>
    </source>
</evidence>
<keyword evidence="5" id="KW-0963">Cytoplasm</keyword>
<dbReference type="InterPro" id="IPR006683">
    <property type="entry name" value="Thioestr_dom"/>
</dbReference>
<comment type="catalytic activity">
    <reaction evidence="19">
        <text>octanoyl-CoA + H2O = octanoate + CoA + H(+)</text>
        <dbReference type="Rhea" id="RHEA:30143"/>
        <dbReference type="ChEBI" id="CHEBI:15377"/>
        <dbReference type="ChEBI" id="CHEBI:15378"/>
        <dbReference type="ChEBI" id="CHEBI:25646"/>
        <dbReference type="ChEBI" id="CHEBI:57287"/>
        <dbReference type="ChEBI" id="CHEBI:57386"/>
    </reaction>
    <physiologicalReaction direction="left-to-right" evidence="19">
        <dbReference type="Rhea" id="RHEA:30144"/>
    </physiologicalReaction>
</comment>
<evidence type="ECO:0000256" key="19">
    <source>
        <dbReference type="ARBA" id="ARBA00047588"/>
    </source>
</evidence>
<feature type="region of interest" description="Disordered" evidence="24">
    <location>
        <begin position="1"/>
        <end position="28"/>
    </location>
</feature>
<reference evidence="26 27" key="1">
    <citation type="submission" date="2024-09" db="EMBL/GenBank/DDBJ databases">
        <authorList>
            <person name="Lee S.D."/>
        </authorList>
    </citation>
    <scope>NUCLEOTIDE SEQUENCE [LARGE SCALE GENOMIC DNA]</scope>
    <source>
        <strain evidence="26 27">N1-5</strain>
    </source>
</reference>
<comment type="similarity">
    <text evidence="15">Belongs to the THEM4/THEM5 thioesterase family.</text>
</comment>
<dbReference type="PANTHER" id="PTHR12418">
    <property type="entry name" value="ACYL-COENZYME A THIOESTERASE THEM4"/>
    <property type="match status" value="1"/>
</dbReference>
<evidence type="ECO:0000256" key="12">
    <source>
        <dbReference type="ARBA" id="ARBA00023273"/>
    </source>
</evidence>
<comment type="catalytic activity">
    <reaction evidence="23">
        <text>tetradecanoyl-CoA + H2O = tetradecanoate + CoA + H(+)</text>
        <dbReference type="Rhea" id="RHEA:40119"/>
        <dbReference type="ChEBI" id="CHEBI:15377"/>
        <dbReference type="ChEBI" id="CHEBI:15378"/>
        <dbReference type="ChEBI" id="CHEBI:30807"/>
        <dbReference type="ChEBI" id="CHEBI:57287"/>
        <dbReference type="ChEBI" id="CHEBI:57385"/>
    </reaction>
    <physiologicalReaction direction="left-to-right" evidence="23">
        <dbReference type="Rhea" id="RHEA:40120"/>
    </physiologicalReaction>
</comment>
<evidence type="ECO:0000256" key="14">
    <source>
        <dbReference type="ARBA" id="ARBA00037002"/>
    </source>
</evidence>
<name>A0ABV6ULL5_9ACTN</name>
<comment type="subcellular location">
    <subcellularLocation>
        <location evidence="3">Cell projection</location>
        <location evidence="3">Ruffle membrane</location>
    </subcellularLocation>
    <subcellularLocation>
        <location evidence="2">Cytoplasm</location>
    </subcellularLocation>
    <subcellularLocation>
        <location evidence="1">Membrane</location>
        <topology evidence="1">Peripheral membrane protein</topology>
    </subcellularLocation>
</comment>
<dbReference type="Proteomes" id="UP001592528">
    <property type="component" value="Unassembled WGS sequence"/>
</dbReference>
<comment type="catalytic activity">
    <reaction evidence="20">
        <text>hexadecanoyl-CoA + H2O = hexadecanoate + CoA + H(+)</text>
        <dbReference type="Rhea" id="RHEA:16645"/>
        <dbReference type="ChEBI" id="CHEBI:7896"/>
        <dbReference type="ChEBI" id="CHEBI:15377"/>
        <dbReference type="ChEBI" id="CHEBI:15378"/>
        <dbReference type="ChEBI" id="CHEBI:57287"/>
        <dbReference type="ChEBI" id="CHEBI:57379"/>
        <dbReference type="EC" id="3.1.2.2"/>
    </reaction>
    <physiologicalReaction direction="left-to-right" evidence="20">
        <dbReference type="Rhea" id="RHEA:16646"/>
    </physiologicalReaction>
</comment>
<keyword evidence="11" id="KW-0472">Membrane</keyword>
<evidence type="ECO:0000256" key="15">
    <source>
        <dbReference type="ARBA" id="ARBA00038456"/>
    </source>
</evidence>
<accession>A0ABV6ULL5</accession>
<gene>
    <name evidence="26" type="ORF">ACEZDJ_13745</name>
</gene>
<comment type="catalytic activity">
    <reaction evidence="21">
        <text>decanoyl-CoA + H2O = decanoate + CoA + H(+)</text>
        <dbReference type="Rhea" id="RHEA:40059"/>
        <dbReference type="ChEBI" id="CHEBI:15377"/>
        <dbReference type="ChEBI" id="CHEBI:15378"/>
        <dbReference type="ChEBI" id="CHEBI:27689"/>
        <dbReference type="ChEBI" id="CHEBI:57287"/>
        <dbReference type="ChEBI" id="CHEBI:61430"/>
    </reaction>
    <physiologicalReaction direction="left-to-right" evidence="21">
        <dbReference type="Rhea" id="RHEA:40060"/>
    </physiologicalReaction>
</comment>